<evidence type="ECO:0000256" key="2">
    <source>
        <dbReference type="SAM" id="MobiDB-lite"/>
    </source>
</evidence>
<dbReference type="InterPro" id="IPR003010">
    <property type="entry name" value="C-N_Hydrolase"/>
</dbReference>
<dbReference type="InterPro" id="IPR036526">
    <property type="entry name" value="C-N_Hydrolase_sf"/>
</dbReference>
<evidence type="ECO:0000256" key="1">
    <source>
        <dbReference type="ARBA" id="ARBA00010613"/>
    </source>
</evidence>
<dbReference type="RefSeq" id="WP_354698252.1">
    <property type="nucleotide sequence ID" value="NZ_CP114014.1"/>
</dbReference>
<dbReference type="KEGG" id="parq:DSM112329_03918"/>
<feature type="compositionally biased region" description="Low complexity" evidence="2">
    <location>
        <begin position="829"/>
        <end position="845"/>
    </location>
</feature>
<evidence type="ECO:0000256" key="3">
    <source>
        <dbReference type="SAM" id="SignalP"/>
    </source>
</evidence>
<protein>
    <recommendedName>
        <fullName evidence="4">CN hydrolase domain-containing protein</fullName>
    </recommendedName>
</protein>
<feature type="signal peptide" evidence="3">
    <location>
        <begin position="1"/>
        <end position="33"/>
    </location>
</feature>
<dbReference type="PANTHER" id="PTHR23088:SF27">
    <property type="entry name" value="DEAMINATED GLUTATHIONE AMIDASE"/>
    <property type="match status" value="1"/>
</dbReference>
<feature type="domain" description="CN hydrolase" evidence="4">
    <location>
        <begin position="246"/>
        <end position="337"/>
    </location>
</feature>
<dbReference type="SUPFAM" id="SSF56317">
    <property type="entry name" value="Carbon-nitrogen hydrolase"/>
    <property type="match status" value="1"/>
</dbReference>
<name>A0AAU7AZH3_9ACTN</name>
<feature type="chain" id="PRO_5043616213" description="CN hydrolase domain-containing protein" evidence="3">
    <location>
        <begin position="34"/>
        <end position="901"/>
    </location>
</feature>
<sequence>MEGRPGARAAGLLATAVLMWALVAAGTAAPAGAAAKDVRVFALGPKFGLDWVDNPAHFRDKLFALADARRRTPDAPGVQRAAGDVASHLRGPADPADPVRTARDLVTLPEDLGLLAAFTGSRGRLARSAPDLPTAILALIGTYGTVAAHYASRFPALLQRPFPPTRLLAVSLTDTFVRTGVETFAQLADDLDAYLVAGVTLVQDWRVVCTSRATYRPPPGAGPCAAESPALVAQLRDPDEPGRTYAYEATTPKPSTMALVFDPDGKLVAKTVKAYLTPVELPGQLDLVPGEVSGVVPVDTPVGRLGIVTSKDAWMPDVTAKLDQQGAEILVQPEFFVNDTVRRGAAWAPDNIKGSGFSDVLRHPSIKALVLPQLTGNVFDFSADSQLAIAVKPGLRRGTPGGALVGQPAAPGLSAVGRWAVPDVAQAGESIAARRARLGAAGEAMLPTGPTACPDPLVAGPCRGGQVEDVVFADVPIGATPRYRRTQPRRRAAAPFGTARPIAPSREPQRNLSLASRGDVVVAAFEQAGRVLVARSRDRGLHWERPVRVSAAGPGPQWWPSATIAGDGTVWVAWQDGRRVRVVRSAAGAAGAAGLRAVLRFGTPRTAPAVGEARQWRPSVAATGPGTAYLAWVDERARLTGDDLPQAAVLGARVTPDGIGAAVRLDRRDAVAPLAATLDHAWAPDVAARGSRVLVTWVDFREYQWTVAARESADGGATFGAERRVDDTPDGTEAIADTPRAAITPAGRPLVAYTDWLLDATSAAAPSRLYDTKLAGLGPRSAQADDHGAGHVSTFAPSLAAAGGGSALVAWQDAAAGPARIRLARLRPPASPDGAAGAPAAGEGPVVRGRTLRVDDAGRAGAGRARPRVVIAGPRAVVAWEDERDGPSQVYAAGVVARRIP</sequence>
<comment type="similarity">
    <text evidence="1">Belongs to the carbon-nitrogen hydrolase superfamily. NIT1/NIT2 family.</text>
</comment>
<evidence type="ECO:0000313" key="5">
    <source>
        <dbReference type="EMBL" id="XAY07040.1"/>
    </source>
</evidence>
<dbReference type="Gene3D" id="3.60.110.10">
    <property type="entry name" value="Carbon-nitrogen hydrolase"/>
    <property type="match status" value="1"/>
</dbReference>
<dbReference type="InterPro" id="IPR036278">
    <property type="entry name" value="Sialidase_sf"/>
</dbReference>
<feature type="region of interest" description="Disordered" evidence="2">
    <location>
        <begin position="829"/>
        <end position="849"/>
    </location>
</feature>
<proteinExistence type="inferred from homology"/>
<evidence type="ECO:0000259" key="4">
    <source>
        <dbReference type="Pfam" id="PF00795"/>
    </source>
</evidence>
<organism evidence="5">
    <name type="scientific">Paraconexibacter sp. AEG42_29</name>
    <dbReference type="NCBI Taxonomy" id="2997339"/>
    <lineage>
        <taxon>Bacteria</taxon>
        <taxon>Bacillati</taxon>
        <taxon>Actinomycetota</taxon>
        <taxon>Thermoleophilia</taxon>
        <taxon>Solirubrobacterales</taxon>
        <taxon>Paraconexibacteraceae</taxon>
        <taxon>Paraconexibacter</taxon>
    </lineage>
</organism>
<gene>
    <name evidence="5" type="ORF">DSM112329_03918</name>
</gene>
<keyword evidence="3" id="KW-0732">Signal</keyword>
<dbReference type="Pfam" id="PF00795">
    <property type="entry name" value="CN_hydrolase"/>
    <property type="match status" value="1"/>
</dbReference>
<feature type="region of interest" description="Disordered" evidence="2">
    <location>
        <begin position="485"/>
        <end position="510"/>
    </location>
</feature>
<dbReference type="PANTHER" id="PTHR23088">
    <property type="entry name" value="NITRILASE-RELATED"/>
    <property type="match status" value="1"/>
</dbReference>
<feature type="region of interest" description="Disordered" evidence="2">
    <location>
        <begin position="74"/>
        <end position="99"/>
    </location>
</feature>
<dbReference type="EMBL" id="CP114014">
    <property type="protein sequence ID" value="XAY07040.1"/>
    <property type="molecule type" value="Genomic_DNA"/>
</dbReference>
<dbReference type="SUPFAM" id="SSF50939">
    <property type="entry name" value="Sialidases"/>
    <property type="match status" value="1"/>
</dbReference>
<reference evidence="5" key="1">
    <citation type="submission" date="2022-12" db="EMBL/GenBank/DDBJ databases">
        <title>Paraconexibacter alkalitolerans sp. nov. and Baekduia alba sp. nov., isolated from soil and emended description of the genera Paraconexibacter (Chun et al., 2020) and Baekduia (An et al., 2020).</title>
        <authorList>
            <person name="Vieira S."/>
            <person name="Huber K.J."/>
            <person name="Geppert A."/>
            <person name="Wolf J."/>
            <person name="Neumann-Schaal M."/>
            <person name="Muesken M."/>
            <person name="Overmann J."/>
        </authorList>
    </citation>
    <scope>NUCLEOTIDE SEQUENCE</scope>
    <source>
        <strain evidence="5">AEG42_29</strain>
    </source>
</reference>
<accession>A0AAU7AZH3</accession>
<dbReference type="AlphaFoldDB" id="A0AAU7AZH3"/>